<reference evidence="2" key="1">
    <citation type="submission" date="2016-06" db="EMBL/GenBank/DDBJ databases">
        <authorList>
            <person name="Cuomo C."/>
            <person name="Litvintseva A."/>
            <person name="Heitman J."/>
            <person name="Chen Y."/>
            <person name="Sun S."/>
            <person name="Springer D."/>
            <person name="Dromer F."/>
            <person name="Young S."/>
            <person name="Zeng Q."/>
            <person name="Chapman S."/>
            <person name="Gujja S."/>
            <person name="Saif S."/>
            <person name="Birren B."/>
        </authorList>
    </citation>
    <scope>NUCLEOTIDE SEQUENCE</scope>
    <source>
        <strain evidence="2">CBS 7841</strain>
    </source>
</reference>
<evidence type="ECO:0000313" key="3">
    <source>
        <dbReference type="Proteomes" id="UP000094043"/>
    </source>
</evidence>
<keyword evidence="3" id="KW-1185">Reference proteome</keyword>
<dbReference type="RefSeq" id="XP_066066404.1">
    <property type="nucleotide sequence ID" value="XM_066210307.1"/>
</dbReference>
<proteinExistence type="predicted"/>
<accession>A0AAJ8JNW4</accession>
<reference evidence="2" key="2">
    <citation type="journal article" date="2022" name="Elife">
        <title>Obligate sexual reproduction of a homothallic fungus closely related to the Cryptococcus pathogenic species complex.</title>
        <authorList>
            <person name="Passer A.R."/>
            <person name="Clancey S.A."/>
            <person name="Shea T."/>
            <person name="David-Palma M."/>
            <person name="Averette A.F."/>
            <person name="Boekhout T."/>
            <person name="Porcel B.M."/>
            <person name="Nowrousian M."/>
            <person name="Cuomo C.A."/>
            <person name="Sun S."/>
            <person name="Heitman J."/>
            <person name="Coelho M.A."/>
        </authorList>
    </citation>
    <scope>NUCLEOTIDE SEQUENCE</scope>
    <source>
        <strain evidence="2">CBS 7841</strain>
    </source>
</reference>
<protein>
    <submittedName>
        <fullName evidence="2">Uncharacterized protein</fullName>
    </submittedName>
</protein>
<dbReference type="EMBL" id="CP143784">
    <property type="protein sequence ID" value="WVN85704.1"/>
    <property type="molecule type" value="Genomic_DNA"/>
</dbReference>
<dbReference type="AlphaFoldDB" id="A0AAJ8JNW4"/>
<feature type="region of interest" description="Disordered" evidence="1">
    <location>
        <begin position="318"/>
        <end position="343"/>
    </location>
</feature>
<name>A0AAJ8JNW4_9TREE</name>
<dbReference type="GeneID" id="91085068"/>
<sequence>MAGNQNKPRLASPSLELLLESLRAHLQPTPIKALLPSCLNIFAHLLLFSRQLASDASDVLETQREWDRYAEQKGSNRKVNRAESMLDEMERMRIQKVANASSRREEIMVGLSIEMRKHHIAHLLANLKSDPLIIRPTLDLYFPPRLETMETSKNAELFISSMTEREVRLLHEERLRLEEWQDDAEQMFKAKELPLRYEAYFSDGINSTQHGNWLGRSMVVLAEHIVQDAHDCTVNNYRLSLSPSGYKRSKSKRPRQPLVGLPTALRESLSPDPVHVRSLPRLAFTNGSNKRLKTGVYVKEEMQDTLLAEAIQRKKQMKTKSMAEERMLEPTPRFPQQESEKQEKSLGLVTSSLEARPDHILDLSSRASPYEPLFPSSSRLPDHLLLGQTPSSSSRLSKLRKLTQVRHSLPIIPDSSIVDKEEQEALKEWIDDFKKA</sequence>
<dbReference type="KEGG" id="cdep:91085068"/>
<gene>
    <name evidence="2" type="ORF">L203_100854</name>
</gene>
<reference evidence="2" key="3">
    <citation type="submission" date="2024-01" db="EMBL/GenBank/DDBJ databases">
        <authorList>
            <person name="Coelho M.A."/>
            <person name="David-Palma M."/>
            <person name="Shea T."/>
            <person name="Sun S."/>
            <person name="Cuomo C.A."/>
            <person name="Heitman J."/>
        </authorList>
    </citation>
    <scope>NUCLEOTIDE SEQUENCE</scope>
    <source>
        <strain evidence="2">CBS 7841</strain>
    </source>
</reference>
<evidence type="ECO:0000256" key="1">
    <source>
        <dbReference type="SAM" id="MobiDB-lite"/>
    </source>
</evidence>
<dbReference type="Proteomes" id="UP000094043">
    <property type="component" value="Chromosome 1"/>
</dbReference>
<organism evidence="2 3">
    <name type="scientific">Cryptococcus depauperatus CBS 7841</name>
    <dbReference type="NCBI Taxonomy" id="1295531"/>
    <lineage>
        <taxon>Eukaryota</taxon>
        <taxon>Fungi</taxon>
        <taxon>Dikarya</taxon>
        <taxon>Basidiomycota</taxon>
        <taxon>Agaricomycotina</taxon>
        <taxon>Tremellomycetes</taxon>
        <taxon>Tremellales</taxon>
        <taxon>Cryptococcaceae</taxon>
        <taxon>Cryptococcus</taxon>
    </lineage>
</organism>
<evidence type="ECO:0000313" key="2">
    <source>
        <dbReference type="EMBL" id="WVN85704.1"/>
    </source>
</evidence>